<dbReference type="PATRIC" id="fig|1227492.4.peg.1472"/>
<dbReference type="AlphaFoldDB" id="M0AS04"/>
<accession>M0AS04</accession>
<evidence type="ECO:0008006" key="3">
    <source>
        <dbReference type="Google" id="ProtNLM"/>
    </source>
</evidence>
<dbReference type="STRING" id="1227492.C482_07546"/>
<evidence type="ECO:0000313" key="1">
    <source>
        <dbReference type="EMBL" id="ELZ01330.1"/>
    </source>
</evidence>
<protein>
    <recommendedName>
        <fullName evidence="3">DUF4242 domain-containing protein</fullName>
    </recommendedName>
</protein>
<name>M0AS04_9EURY</name>
<dbReference type="InterPro" id="IPR025336">
    <property type="entry name" value="SCO4226-like"/>
</dbReference>
<reference evidence="1 2" key="1">
    <citation type="journal article" date="2014" name="PLoS Genet.">
        <title>Phylogenetically driven sequencing of extremely halophilic archaea reveals strategies for static and dynamic osmo-response.</title>
        <authorList>
            <person name="Becker E.A."/>
            <person name="Seitzer P.M."/>
            <person name="Tritt A."/>
            <person name="Larsen D."/>
            <person name="Krusor M."/>
            <person name="Yao A.I."/>
            <person name="Wu D."/>
            <person name="Madern D."/>
            <person name="Eisen J.A."/>
            <person name="Darling A.E."/>
            <person name="Facciotti M.T."/>
        </authorList>
    </citation>
    <scope>NUCLEOTIDE SEQUENCE [LARGE SCALE GENOMIC DNA]</scope>
    <source>
        <strain evidence="1 2">JCM 10990</strain>
    </source>
</reference>
<dbReference type="Proteomes" id="UP000011693">
    <property type="component" value="Unassembled WGS sequence"/>
</dbReference>
<dbReference type="RefSeq" id="WP_006166903.1">
    <property type="nucleotide sequence ID" value="NZ_AOIN01000045.1"/>
</dbReference>
<evidence type="ECO:0000313" key="2">
    <source>
        <dbReference type="Proteomes" id="UP000011693"/>
    </source>
</evidence>
<keyword evidence="2" id="KW-1185">Reference proteome</keyword>
<proteinExistence type="predicted"/>
<comment type="caution">
    <text evidence="1">The sequence shown here is derived from an EMBL/GenBank/DDBJ whole genome shotgun (WGS) entry which is preliminary data.</text>
</comment>
<dbReference type="EMBL" id="AOIN01000045">
    <property type="protein sequence ID" value="ELZ01330.1"/>
    <property type="molecule type" value="Genomic_DNA"/>
</dbReference>
<dbReference type="OrthoDB" id="260050at2157"/>
<gene>
    <name evidence="1" type="ORF">C482_07546</name>
</gene>
<dbReference type="Pfam" id="PF14026">
    <property type="entry name" value="SCO4226-like"/>
    <property type="match status" value="1"/>
</dbReference>
<organism evidence="1 2">
    <name type="scientific">Natrialba chahannaoensis JCM 10990</name>
    <dbReference type="NCBI Taxonomy" id="1227492"/>
    <lineage>
        <taxon>Archaea</taxon>
        <taxon>Methanobacteriati</taxon>
        <taxon>Methanobacteriota</taxon>
        <taxon>Stenosarchaea group</taxon>
        <taxon>Halobacteria</taxon>
        <taxon>Halobacteriales</taxon>
        <taxon>Natrialbaceae</taxon>
        <taxon>Natrialba</taxon>
    </lineage>
</organism>
<sequence>MSEPELEDFLILRDLDEPLSGETFEAAAEGSVDAVQDLKDEGVGIRWVKSDVRTQQDGAVVGTVCHFQAEDEDTLYKHADRAGLPVTRIDRHGKTLANE</sequence>